<keyword evidence="2" id="KW-1185">Reference proteome</keyword>
<gene>
    <name evidence="1" type="ORF">RHMOL_Rhmol01G0051500</name>
</gene>
<comment type="caution">
    <text evidence="1">The sequence shown here is derived from an EMBL/GenBank/DDBJ whole genome shotgun (WGS) entry which is preliminary data.</text>
</comment>
<reference evidence="1" key="1">
    <citation type="submission" date="2022-02" db="EMBL/GenBank/DDBJ databases">
        <title>Plant Genome Project.</title>
        <authorList>
            <person name="Zhang R.-G."/>
        </authorList>
    </citation>
    <scope>NUCLEOTIDE SEQUENCE</scope>
    <source>
        <strain evidence="1">AT1</strain>
    </source>
</reference>
<sequence>MDNILQPCEESNNSSEIRFTPEVKNEVIPKITQEFKSLDDVFTYYNNYAFESGFSVRIHSSKTDKKNGETIRKEYVCSKQGESICSEVSQRQRGVKRKQKSIWCSFNSRLVLRNKKKLLGCVRAFDRHCNIVLGNIREMWTKVCMSRKTGFWRKISGKDF</sequence>
<organism evidence="1 2">
    <name type="scientific">Rhododendron molle</name>
    <name type="common">Chinese azalea</name>
    <name type="synonym">Azalea mollis</name>
    <dbReference type="NCBI Taxonomy" id="49168"/>
    <lineage>
        <taxon>Eukaryota</taxon>
        <taxon>Viridiplantae</taxon>
        <taxon>Streptophyta</taxon>
        <taxon>Embryophyta</taxon>
        <taxon>Tracheophyta</taxon>
        <taxon>Spermatophyta</taxon>
        <taxon>Magnoliopsida</taxon>
        <taxon>eudicotyledons</taxon>
        <taxon>Gunneridae</taxon>
        <taxon>Pentapetalae</taxon>
        <taxon>asterids</taxon>
        <taxon>Ericales</taxon>
        <taxon>Ericaceae</taxon>
        <taxon>Ericoideae</taxon>
        <taxon>Rhodoreae</taxon>
        <taxon>Rhododendron</taxon>
    </lineage>
</organism>
<dbReference type="EMBL" id="CM046388">
    <property type="protein sequence ID" value="KAI8570637.1"/>
    <property type="molecule type" value="Genomic_DNA"/>
</dbReference>
<name>A0ACC0PY17_RHOML</name>
<protein>
    <submittedName>
        <fullName evidence="1">Uncharacterized protein</fullName>
    </submittedName>
</protein>
<dbReference type="Proteomes" id="UP001062846">
    <property type="component" value="Chromosome 1"/>
</dbReference>
<proteinExistence type="predicted"/>
<accession>A0ACC0PY17</accession>
<evidence type="ECO:0000313" key="2">
    <source>
        <dbReference type="Proteomes" id="UP001062846"/>
    </source>
</evidence>
<evidence type="ECO:0000313" key="1">
    <source>
        <dbReference type="EMBL" id="KAI8570637.1"/>
    </source>
</evidence>